<dbReference type="Pfam" id="PF00583">
    <property type="entry name" value="Acetyltransf_1"/>
    <property type="match status" value="1"/>
</dbReference>
<name>A0ABR2KVP0_9EUKA</name>
<proteinExistence type="predicted"/>
<evidence type="ECO:0000256" key="2">
    <source>
        <dbReference type="ARBA" id="ARBA00023315"/>
    </source>
</evidence>
<dbReference type="CDD" id="cd04301">
    <property type="entry name" value="NAT_SF"/>
    <property type="match status" value="1"/>
</dbReference>
<dbReference type="InterPro" id="IPR016181">
    <property type="entry name" value="Acyl_CoA_acyltransferase"/>
</dbReference>
<feature type="domain" description="N-acetyltransferase" evidence="3">
    <location>
        <begin position="18"/>
        <end position="176"/>
    </location>
</feature>
<dbReference type="PANTHER" id="PTHR10545">
    <property type="entry name" value="DIAMINE N-ACETYLTRANSFERASE"/>
    <property type="match status" value="1"/>
</dbReference>
<dbReference type="PANTHER" id="PTHR10545:SF29">
    <property type="entry name" value="GH14572P-RELATED"/>
    <property type="match status" value="1"/>
</dbReference>
<keyword evidence="1" id="KW-0808">Transferase</keyword>
<evidence type="ECO:0000256" key="1">
    <source>
        <dbReference type="ARBA" id="ARBA00022679"/>
    </source>
</evidence>
<dbReference type="EMBL" id="JAPFFF010000003">
    <property type="protein sequence ID" value="KAK8895136.1"/>
    <property type="molecule type" value="Genomic_DNA"/>
</dbReference>
<keyword evidence="2" id="KW-0012">Acyltransferase</keyword>
<dbReference type="InterPro" id="IPR000182">
    <property type="entry name" value="GNAT_dom"/>
</dbReference>
<dbReference type="InterPro" id="IPR051016">
    <property type="entry name" value="Diverse_Substrate_AcTransf"/>
</dbReference>
<dbReference type="PROSITE" id="PS51186">
    <property type="entry name" value="GNAT"/>
    <property type="match status" value="1"/>
</dbReference>
<keyword evidence="5" id="KW-1185">Reference proteome</keyword>
<accession>A0ABR2KVP0</accession>
<dbReference type="SUPFAM" id="SSF55729">
    <property type="entry name" value="Acyl-CoA N-acyltransferases (Nat)"/>
    <property type="match status" value="1"/>
</dbReference>
<comment type="caution">
    <text evidence="4">The sequence shown here is derived from an EMBL/GenBank/DDBJ whole genome shotgun (WGS) entry which is preliminary data.</text>
</comment>
<evidence type="ECO:0000313" key="5">
    <source>
        <dbReference type="Proteomes" id="UP001470230"/>
    </source>
</evidence>
<dbReference type="Proteomes" id="UP001470230">
    <property type="component" value="Unassembled WGS sequence"/>
</dbReference>
<evidence type="ECO:0000313" key="4">
    <source>
        <dbReference type="EMBL" id="KAK8895136.1"/>
    </source>
</evidence>
<evidence type="ECO:0000259" key="3">
    <source>
        <dbReference type="PROSITE" id="PS51186"/>
    </source>
</evidence>
<protein>
    <recommendedName>
        <fullName evidence="3">N-acetyltransferase domain-containing protein</fullName>
    </recommendedName>
</protein>
<dbReference type="Gene3D" id="3.40.630.30">
    <property type="match status" value="1"/>
</dbReference>
<organism evidence="4 5">
    <name type="scientific">Tritrichomonas musculus</name>
    <dbReference type="NCBI Taxonomy" id="1915356"/>
    <lineage>
        <taxon>Eukaryota</taxon>
        <taxon>Metamonada</taxon>
        <taxon>Parabasalia</taxon>
        <taxon>Tritrichomonadida</taxon>
        <taxon>Tritrichomonadidae</taxon>
        <taxon>Tritrichomonas</taxon>
    </lineage>
</organism>
<sequence length="176" mass="20393">MFLNSSNKYFPFNFARFISIRPANIRDQQFVTESIRELVKVGENLDKMPRIEGIEQTYEKMIEDTKHYAIYIAEDQNQKIGAAVLSIHDALHIGGKYAYLEEFVISSSARGTGVGSKFLKWIEKEAQQKGLVAISLCQPPTTSQYNEERSRFYEKNGYLDQSISRVKFFKPWFKVD</sequence>
<gene>
    <name evidence="4" type="ORF">M9Y10_023578</name>
</gene>
<reference evidence="4 5" key="1">
    <citation type="submission" date="2024-04" db="EMBL/GenBank/DDBJ databases">
        <title>Tritrichomonas musculus Genome.</title>
        <authorList>
            <person name="Alves-Ferreira E."/>
            <person name="Grigg M."/>
            <person name="Lorenzi H."/>
            <person name="Galac M."/>
        </authorList>
    </citation>
    <scope>NUCLEOTIDE SEQUENCE [LARGE SCALE GENOMIC DNA]</scope>
    <source>
        <strain evidence="4 5">EAF2021</strain>
    </source>
</reference>